<sequence>MRRSYPTALFLLLLTLSVSCGKESGRYLSFDRQSANHLAIDSLNGNQFGITTLGNDPYVTLKEQDLSPADGKTVLTFEYISEKGVNFMEIYFLTRETGSVGSNVAGMLKCPGLIPAGEMTSYSVDLGEAVAKANWNPEKDLLRIDFGDQPDTRVTIRNIHFRRRNRAEDAIFKEWEAFRVSDRQQNNRLEGYLSTTYPASITRVEVYDSTILIQGNVDAGKGSRLLCAVRPWESPLNAGELDGTEITGKSFTVERPRYEEIDGFNYDHALSRWMIAGKEGILSSARYADSITPREMMPKGVLKGRKGIGGYHISRGHSSDLVDIPVTSITVNVWLSRFLHLDRKENTIEHRFNGRSYYFDAKVVDGYDKTLLEALKHDIVVAAIILVNSADQSADPKVGELLQDENFGGEHAFYTMPNMGSAESVHCYAAALDFLASRYSRKDNKFGRIHHWIIHNEVDAGNVWTNMGDDRPLQVFLDAYHRSMRLCYNIARKYDANSEVLASFTHSWSEPVPVDGDYATLDLLKGLLKYSAVEGDFRWGIAYHPYPEDLNEPKTWNDRSATFSMNSPMITFKNLEVLDRWIKQPENLYLGSQKRTVWLSENGTNSRTYGEQDLKEQAAGFAYAWKKMKHLDGIDAFQWHNWMDGRGEFGLRIGLRKYPDDENDPAGKKPVWYLYQAADTPQEDKVFEPYKSVIGVSDWSEVLHEVK</sequence>
<evidence type="ECO:0000259" key="1">
    <source>
        <dbReference type="Pfam" id="PF18989"/>
    </source>
</evidence>
<dbReference type="RefSeq" id="WP_083373317.1">
    <property type="nucleotide sequence ID" value="NZ_JAQVII010000022.1"/>
</dbReference>
<evidence type="ECO:0000313" key="2">
    <source>
        <dbReference type="EMBL" id="SCM59071.1"/>
    </source>
</evidence>
<gene>
    <name evidence="2" type="ORF">ING2E5A_2260</name>
</gene>
<accession>A0A1G4G9A5</accession>
<feature type="domain" description="DUF5722" evidence="1">
    <location>
        <begin position="303"/>
        <end position="702"/>
    </location>
</feature>
<dbReference type="STRING" id="1642646.ING2E5A_2260"/>
<evidence type="ECO:0000313" key="3">
    <source>
        <dbReference type="Proteomes" id="UP000178485"/>
    </source>
</evidence>
<dbReference type="EMBL" id="LT608328">
    <property type="protein sequence ID" value="SCM59071.1"/>
    <property type="molecule type" value="Genomic_DNA"/>
</dbReference>
<organism evidence="2 3">
    <name type="scientific">Petrimonas mucosa</name>
    <dbReference type="NCBI Taxonomy" id="1642646"/>
    <lineage>
        <taxon>Bacteria</taxon>
        <taxon>Pseudomonadati</taxon>
        <taxon>Bacteroidota</taxon>
        <taxon>Bacteroidia</taxon>
        <taxon>Bacteroidales</taxon>
        <taxon>Dysgonomonadaceae</taxon>
        <taxon>Petrimonas</taxon>
    </lineage>
</organism>
<protein>
    <recommendedName>
        <fullName evidence="1">DUF5722 domain-containing protein</fullName>
    </recommendedName>
</protein>
<dbReference type="InterPro" id="IPR017853">
    <property type="entry name" value="GH"/>
</dbReference>
<dbReference type="Pfam" id="PF18989">
    <property type="entry name" value="DUF5722"/>
    <property type="match status" value="1"/>
</dbReference>
<proteinExistence type="predicted"/>
<dbReference type="SUPFAM" id="SSF51445">
    <property type="entry name" value="(Trans)glycosidases"/>
    <property type="match status" value="1"/>
</dbReference>
<keyword evidence="3" id="KW-1185">Reference proteome</keyword>
<dbReference type="AlphaFoldDB" id="A0A1G4G9A5"/>
<dbReference type="KEGG" id="pmuc:ING2E5A_2260"/>
<dbReference type="Proteomes" id="UP000178485">
    <property type="component" value="Chromosome i"/>
</dbReference>
<dbReference type="PROSITE" id="PS51257">
    <property type="entry name" value="PROKAR_LIPOPROTEIN"/>
    <property type="match status" value="1"/>
</dbReference>
<dbReference type="InterPro" id="IPR043780">
    <property type="entry name" value="DUF5722"/>
</dbReference>
<reference evidence="2 3" key="1">
    <citation type="submission" date="2016-08" db="EMBL/GenBank/DDBJ databases">
        <authorList>
            <person name="Seilhamer J.J."/>
        </authorList>
    </citation>
    <scope>NUCLEOTIDE SEQUENCE [LARGE SCALE GENOMIC DNA]</scope>
    <source>
        <strain evidence="2">ING2-E5A</strain>
    </source>
</reference>
<name>A0A1G4G9A5_9BACT</name>